<organism evidence="1">
    <name type="scientific">hydrothermal vent metagenome</name>
    <dbReference type="NCBI Taxonomy" id="652676"/>
    <lineage>
        <taxon>unclassified sequences</taxon>
        <taxon>metagenomes</taxon>
        <taxon>ecological metagenomes</taxon>
    </lineage>
</organism>
<accession>A0A3B0WLC4</accession>
<dbReference type="InterPro" id="IPR021236">
    <property type="entry name" value="Uncharacterised_YfdX"/>
</dbReference>
<gene>
    <name evidence="1" type="ORF">MNBD_GAMMA03-403</name>
</gene>
<protein>
    <recommendedName>
        <fullName evidence="2">YfdX protein</fullName>
    </recommendedName>
</protein>
<reference evidence="1" key="1">
    <citation type="submission" date="2018-06" db="EMBL/GenBank/DDBJ databases">
        <authorList>
            <person name="Zhirakovskaya E."/>
        </authorList>
    </citation>
    <scope>NUCLEOTIDE SEQUENCE</scope>
</reference>
<sequence>MKSLKHYSSASLLALMLLAANPSYAQENKPTATLQIHSETTQSVQPDINQTVHDKMAKKQSDVFQEAIDAIAETHVALAALSTQKPNTQKALKALEKATGKLEIILARTPELMFAPVDISIKTHDLLASPSAIKALIYDVEKYLDDGEVQKARMILANLISEIEISTTALPLATYPIATKTAAAFIEDDNIEEAKSVLESQLDTLVVSKEIIPLPILRAVLLLEKADILVQNSQRNDAENSELTILFDAARTQLNMAKLLGYGQQETYQAIHQKIDDLETKSAEGKSGQGWFETLKQKVTELF</sequence>
<dbReference type="AlphaFoldDB" id="A0A3B0WLC4"/>
<evidence type="ECO:0000313" key="1">
    <source>
        <dbReference type="EMBL" id="VAW45266.1"/>
    </source>
</evidence>
<proteinExistence type="predicted"/>
<dbReference type="Pfam" id="PF10938">
    <property type="entry name" value="YfdX"/>
    <property type="match status" value="1"/>
</dbReference>
<evidence type="ECO:0008006" key="2">
    <source>
        <dbReference type="Google" id="ProtNLM"/>
    </source>
</evidence>
<dbReference type="EMBL" id="UOFC01000049">
    <property type="protein sequence ID" value="VAW45266.1"/>
    <property type="molecule type" value="Genomic_DNA"/>
</dbReference>
<name>A0A3B0WLC4_9ZZZZ</name>